<evidence type="ECO:0000259" key="1">
    <source>
        <dbReference type="PROSITE" id="PS50837"/>
    </source>
</evidence>
<dbReference type="PANTHER" id="PTHR46312">
    <property type="entry name" value="NACHT DOMAIN-CONTAINING PROTEIN"/>
    <property type="match status" value="1"/>
</dbReference>
<dbReference type="OrthoDB" id="1488560at2"/>
<evidence type="ECO:0000313" key="3">
    <source>
        <dbReference type="Proteomes" id="UP000215214"/>
    </source>
</evidence>
<dbReference type="PANTHER" id="PTHR46312:SF2">
    <property type="entry name" value="NUCLEOTIDE-BINDING OLIGOMERIZATION DOMAIN-CONTAINING PROTEIN 2-LIKE"/>
    <property type="match status" value="1"/>
</dbReference>
<dbReference type="KEGG" id="tje:TJEJU_2259"/>
<evidence type="ECO:0000313" key="2">
    <source>
        <dbReference type="EMBL" id="SNR15945.1"/>
    </source>
</evidence>
<name>A0A238UA45_9FLAO</name>
<organism evidence="2 3">
    <name type="scientific">Tenacibaculum jejuense</name>
    <dbReference type="NCBI Taxonomy" id="584609"/>
    <lineage>
        <taxon>Bacteria</taxon>
        <taxon>Pseudomonadati</taxon>
        <taxon>Bacteroidota</taxon>
        <taxon>Flavobacteriia</taxon>
        <taxon>Flavobacteriales</taxon>
        <taxon>Flavobacteriaceae</taxon>
        <taxon>Tenacibaculum</taxon>
    </lineage>
</organism>
<sequence>MQSKLEVTNLISPIISIYKALSDEWNNLLDEGLYTYTHSQLSKYYYVNTFLHRWEKIKFTNVYYPIKSKYKELETDFTDLDDLFKEYQYFSLVGKAGSGKSTLVKHIFIQCLKQKLKLPILIELRNLNKADTKSLKEYISKKILTNNVKPNQNILERALSEGKFLFILDGYDELFSDSKHEIRTEIEEFIDLYFNNCFIITSRPGAGIENFPRFYEFRILDIDAKEIPSFIKKMKIDEERERRINDAISNNLDKGIMSYLRNPLLLSMFILSFENHPEIPSKKSAFYRNVFDTLYSKHDGITKSSFPREKTSSLDREEFEELLQYFSYITFFNGEYTFIESRIIEVFQIIKKKVSHLNFDSKKLFFDLRVPISILIKDGYEFKFPHRSMQEYFAAKFISSLKPNQKETAYSRYKNLLIQSEDIGFGFWDISYEIDKYSFTKYFLLPKAKEIITYFSKVNSLKSFQDFAKTLSLSFSFAQNKKGEILNISFDSGIGRQFIYVEEFKIFSLLGIEKIIHDTIELIYKQFPTKLTPEYYEYIIDVFELNKIKDYSEISRYSATLTEMMNEKLFDLLVKKEALKKIEVMCVNLRKSIVKINKSIENQNQNISDLLEF</sequence>
<proteinExistence type="predicted"/>
<protein>
    <recommendedName>
        <fullName evidence="1">NACHT domain-containing protein</fullName>
    </recommendedName>
</protein>
<dbReference type="Pfam" id="PF22714">
    <property type="entry name" value="SNaCT8"/>
    <property type="match status" value="1"/>
</dbReference>
<dbReference type="Gene3D" id="3.40.50.300">
    <property type="entry name" value="P-loop containing nucleotide triphosphate hydrolases"/>
    <property type="match status" value="1"/>
</dbReference>
<dbReference type="Pfam" id="PF05729">
    <property type="entry name" value="NACHT"/>
    <property type="match status" value="1"/>
</dbReference>
<dbReference type="Proteomes" id="UP000215214">
    <property type="component" value="Chromosome TJEJU"/>
</dbReference>
<keyword evidence="3" id="KW-1185">Reference proteome</keyword>
<dbReference type="EMBL" id="LT899436">
    <property type="protein sequence ID" value="SNR15945.1"/>
    <property type="molecule type" value="Genomic_DNA"/>
</dbReference>
<dbReference type="SUPFAM" id="SSF52540">
    <property type="entry name" value="P-loop containing nucleoside triphosphate hydrolases"/>
    <property type="match status" value="1"/>
</dbReference>
<gene>
    <name evidence="2" type="ORF">TJEJU_2259</name>
</gene>
<dbReference type="InterPro" id="IPR007111">
    <property type="entry name" value="NACHT_NTPase"/>
</dbReference>
<dbReference type="InterPro" id="IPR027417">
    <property type="entry name" value="P-loop_NTPase"/>
</dbReference>
<accession>A0A238UA45</accession>
<feature type="domain" description="NACHT" evidence="1">
    <location>
        <begin position="88"/>
        <end position="209"/>
    </location>
</feature>
<dbReference type="RefSeq" id="WP_095072113.1">
    <property type="nucleotide sequence ID" value="NZ_LT899436.1"/>
</dbReference>
<dbReference type="InterPro" id="IPR055038">
    <property type="entry name" value="SNaCT8"/>
</dbReference>
<dbReference type="PROSITE" id="PS50837">
    <property type="entry name" value="NACHT"/>
    <property type="match status" value="1"/>
</dbReference>
<dbReference type="AlphaFoldDB" id="A0A238UA45"/>
<reference evidence="2 3" key="1">
    <citation type="submission" date="2017-07" db="EMBL/GenBank/DDBJ databases">
        <authorList>
            <person name="Sun Z.S."/>
            <person name="Albrecht U."/>
            <person name="Echele G."/>
            <person name="Lee C.C."/>
        </authorList>
    </citation>
    <scope>NUCLEOTIDE SEQUENCE [LARGE SCALE GENOMIC DNA]</scope>
    <source>
        <strain evidence="3">type strain: KCTC 22618</strain>
    </source>
</reference>